<comment type="caution">
    <text evidence="1">The sequence shown here is derived from an EMBL/GenBank/DDBJ whole genome shotgun (WGS) entry which is preliminary data.</text>
</comment>
<gene>
    <name evidence="1" type="ORF">BAY60_23070</name>
</gene>
<dbReference type="SUPFAM" id="SSF159501">
    <property type="entry name" value="EreA/ChaN-like"/>
    <property type="match status" value="1"/>
</dbReference>
<reference evidence="1 2" key="1">
    <citation type="submission" date="2016-07" db="EMBL/GenBank/DDBJ databases">
        <title>Draft genome sequence of Prauserella muralis DSM 45305, isolated from a mould-covered wall in an indoor environment.</title>
        <authorList>
            <person name="Ruckert C."/>
            <person name="Albersmeier A."/>
            <person name="Jiang C.-L."/>
            <person name="Jiang Y."/>
            <person name="Kalinowski J."/>
            <person name="Schneider O."/>
            <person name="Winkler A."/>
            <person name="Zotchev S.B."/>
        </authorList>
    </citation>
    <scope>NUCLEOTIDE SEQUENCE [LARGE SCALE GENOMIC DNA]</scope>
    <source>
        <strain evidence="1 2">DSM 45305</strain>
    </source>
</reference>
<evidence type="ECO:0000313" key="1">
    <source>
        <dbReference type="EMBL" id="PXY22698.1"/>
    </source>
</evidence>
<dbReference type="CDD" id="cd14728">
    <property type="entry name" value="Ere-like"/>
    <property type="match status" value="1"/>
</dbReference>
<dbReference type="Gene3D" id="1.20.1440.30">
    <property type="entry name" value="Biosynthetic Protein domain"/>
    <property type="match status" value="1"/>
</dbReference>
<dbReference type="EMBL" id="MASW01000005">
    <property type="protein sequence ID" value="PXY22698.1"/>
    <property type="molecule type" value="Genomic_DNA"/>
</dbReference>
<dbReference type="InterPro" id="IPR052036">
    <property type="entry name" value="Hydrolase/PRTase-associated"/>
</dbReference>
<organism evidence="1 2">
    <name type="scientific">Prauserella muralis</name>
    <dbReference type="NCBI Taxonomy" id="588067"/>
    <lineage>
        <taxon>Bacteria</taxon>
        <taxon>Bacillati</taxon>
        <taxon>Actinomycetota</taxon>
        <taxon>Actinomycetes</taxon>
        <taxon>Pseudonocardiales</taxon>
        <taxon>Pseudonocardiaceae</taxon>
        <taxon>Prauserella</taxon>
    </lineage>
</organism>
<sequence length="405" mass="42458">MAGLPAEVRRLRFAGVPPISAVAGGASVVALGENNHYIREFTVLRTALLRVLVEELGFGVVAVESGFPEGRLVDDWVRGGPGDARAVARGGFTFRFADPPEMVALLRWLREHNTAGGRVRFAGLDVPGSGGSPLPALRQVRDHLAEHAAGDVALADAAVEATRPYAAANNSAALARYATLSPAQRDAATAALSRLWLRMDALPLGPDPRGTRIARHAALGALRLDEHLRELSRLAPAEAATLACSSRDVYMAETVRLLRLLHGPGARIAMLAHNAHAQRVPMRLLPNVVARPAGAYLAEELGEDYLAVGVTALGGTTADAQVDDNARLGFTVGEQPLGPPAEDSVEHAIAGEGLAAEPVLLDLRPARGANGPSSIRHVAAHAPVDVLAAFDALICLPETSASRLD</sequence>
<accession>A0A2V4AQC7</accession>
<dbReference type="OrthoDB" id="9810066at2"/>
<name>A0A2V4AQC7_9PSEU</name>
<dbReference type="InterPro" id="IPR007815">
    <property type="entry name" value="Emycin_Estase"/>
</dbReference>
<dbReference type="PANTHER" id="PTHR31299">
    <property type="entry name" value="ESTERASE, PUTATIVE (AFU_ORTHOLOGUE AFUA_1G05850)-RELATED"/>
    <property type="match status" value="1"/>
</dbReference>
<keyword evidence="2" id="KW-1185">Reference proteome</keyword>
<evidence type="ECO:0000313" key="2">
    <source>
        <dbReference type="Proteomes" id="UP000249915"/>
    </source>
</evidence>
<dbReference type="Proteomes" id="UP000249915">
    <property type="component" value="Unassembled WGS sequence"/>
</dbReference>
<dbReference type="PANTHER" id="PTHR31299:SF0">
    <property type="entry name" value="ESTERASE, PUTATIVE (AFU_ORTHOLOGUE AFUA_1G05850)-RELATED"/>
    <property type="match status" value="1"/>
</dbReference>
<dbReference type="Pfam" id="PF05139">
    <property type="entry name" value="Erythro_esteras"/>
    <property type="match status" value="1"/>
</dbReference>
<dbReference type="GO" id="GO:0046677">
    <property type="term" value="P:response to antibiotic"/>
    <property type="evidence" value="ECO:0007669"/>
    <property type="project" value="InterPro"/>
</dbReference>
<dbReference type="Gene3D" id="3.40.1660.10">
    <property type="entry name" value="EreA-like (biosynthetic domain)"/>
    <property type="match status" value="1"/>
</dbReference>
<dbReference type="RefSeq" id="WP_112283299.1">
    <property type="nucleotide sequence ID" value="NZ_MASW01000005.1"/>
</dbReference>
<dbReference type="AlphaFoldDB" id="A0A2V4AQC7"/>
<proteinExistence type="predicted"/>
<dbReference type="Gene3D" id="3.30.1870.10">
    <property type="entry name" value="EreA-like, domain 2"/>
    <property type="match status" value="1"/>
</dbReference>
<protein>
    <submittedName>
        <fullName evidence="1">Uncharacterized protein</fullName>
    </submittedName>
</protein>